<protein>
    <submittedName>
        <fullName evidence="1">Uncharacterized protein</fullName>
    </submittedName>
</protein>
<reference evidence="1 2" key="1">
    <citation type="submission" date="2021-06" db="EMBL/GenBank/DDBJ databases">
        <authorList>
            <person name="Palmer J.M."/>
        </authorList>
    </citation>
    <scope>NUCLEOTIDE SEQUENCE [LARGE SCALE GENOMIC DNA]</scope>
    <source>
        <strain evidence="2">if_2019</strain>
        <tissue evidence="1">Muscle</tissue>
    </source>
</reference>
<name>A0ABV0VFY6_9TELE</name>
<sequence>MDQDEVCVRVCVGEGGSWSSLTMKMTHFHISKLIPGMPNGCVWCSHACARTPVHKTRQVQTRRDIPQALQSEHLSLHIKASSCRESKWERGSVEVWPWQPFPNI</sequence>
<dbReference type="EMBL" id="JAHRIQ010105906">
    <property type="protein sequence ID" value="MEQ2255770.1"/>
    <property type="molecule type" value="Genomic_DNA"/>
</dbReference>
<keyword evidence="2" id="KW-1185">Reference proteome</keyword>
<proteinExistence type="predicted"/>
<dbReference type="Proteomes" id="UP001482620">
    <property type="component" value="Unassembled WGS sequence"/>
</dbReference>
<comment type="caution">
    <text evidence="1">The sequence shown here is derived from an EMBL/GenBank/DDBJ whole genome shotgun (WGS) entry which is preliminary data.</text>
</comment>
<accession>A0ABV0VFY6</accession>
<evidence type="ECO:0000313" key="1">
    <source>
        <dbReference type="EMBL" id="MEQ2255770.1"/>
    </source>
</evidence>
<organism evidence="1 2">
    <name type="scientific">Ilyodon furcidens</name>
    <name type="common">goldbreast splitfin</name>
    <dbReference type="NCBI Taxonomy" id="33524"/>
    <lineage>
        <taxon>Eukaryota</taxon>
        <taxon>Metazoa</taxon>
        <taxon>Chordata</taxon>
        <taxon>Craniata</taxon>
        <taxon>Vertebrata</taxon>
        <taxon>Euteleostomi</taxon>
        <taxon>Actinopterygii</taxon>
        <taxon>Neopterygii</taxon>
        <taxon>Teleostei</taxon>
        <taxon>Neoteleostei</taxon>
        <taxon>Acanthomorphata</taxon>
        <taxon>Ovalentaria</taxon>
        <taxon>Atherinomorphae</taxon>
        <taxon>Cyprinodontiformes</taxon>
        <taxon>Goodeidae</taxon>
        <taxon>Ilyodon</taxon>
    </lineage>
</organism>
<evidence type="ECO:0000313" key="2">
    <source>
        <dbReference type="Proteomes" id="UP001482620"/>
    </source>
</evidence>
<gene>
    <name evidence="1" type="ORF">ILYODFUR_017404</name>
</gene>